<evidence type="ECO:0000313" key="2">
    <source>
        <dbReference type="EMBL" id="CAE7022026.1"/>
    </source>
</evidence>
<organism evidence="2 3">
    <name type="scientific">Symbiodinium natans</name>
    <dbReference type="NCBI Taxonomy" id="878477"/>
    <lineage>
        <taxon>Eukaryota</taxon>
        <taxon>Sar</taxon>
        <taxon>Alveolata</taxon>
        <taxon>Dinophyceae</taxon>
        <taxon>Suessiales</taxon>
        <taxon>Symbiodiniaceae</taxon>
        <taxon>Symbiodinium</taxon>
    </lineage>
</organism>
<dbReference type="Proteomes" id="UP000604046">
    <property type="component" value="Unassembled WGS sequence"/>
</dbReference>
<dbReference type="EMBL" id="CAJNDS010000174">
    <property type="protein sequence ID" value="CAE7022026.1"/>
    <property type="molecule type" value="Genomic_DNA"/>
</dbReference>
<accession>A0A812I971</accession>
<dbReference type="AlphaFoldDB" id="A0A812I971"/>
<sequence>MSSWAKSAVFLHSLCLASGLRAEVFYNTSLPMPQCGDWYNSLPSTFLGFGSRKRQEYLNANPDPCAAGGLECCKGKCSMKGCKTDVSCSQCKSLLSDVPANLAKGFCEDSKSCNKVWHGCKFFAGSCESARQPCWKCTSFYRTESPEDAQAACEDRTLCYYPGNAHTHSDGYCKWTAEFRKCDVDEGSRVYRVP</sequence>
<keyword evidence="3" id="KW-1185">Reference proteome</keyword>
<keyword evidence="1" id="KW-0732">Signal</keyword>
<gene>
    <name evidence="2" type="ORF">SNAT2548_LOCUS2903</name>
</gene>
<protein>
    <submittedName>
        <fullName evidence="2">Uncharacterized protein</fullName>
    </submittedName>
</protein>
<proteinExistence type="predicted"/>
<feature type="signal peptide" evidence="1">
    <location>
        <begin position="1"/>
        <end position="22"/>
    </location>
</feature>
<name>A0A812I971_9DINO</name>
<evidence type="ECO:0000256" key="1">
    <source>
        <dbReference type="SAM" id="SignalP"/>
    </source>
</evidence>
<feature type="chain" id="PRO_5032355982" evidence="1">
    <location>
        <begin position="23"/>
        <end position="194"/>
    </location>
</feature>
<comment type="caution">
    <text evidence="2">The sequence shown here is derived from an EMBL/GenBank/DDBJ whole genome shotgun (WGS) entry which is preliminary data.</text>
</comment>
<evidence type="ECO:0000313" key="3">
    <source>
        <dbReference type="Proteomes" id="UP000604046"/>
    </source>
</evidence>
<reference evidence="2" key="1">
    <citation type="submission" date="2021-02" db="EMBL/GenBank/DDBJ databases">
        <authorList>
            <person name="Dougan E. K."/>
            <person name="Rhodes N."/>
            <person name="Thang M."/>
            <person name="Chan C."/>
        </authorList>
    </citation>
    <scope>NUCLEOTIDE SEQUENCE</scope>
</reference>